<evidence type="ECO:0008006" key="6">
    <source>
        <dbReference type="Google" id="ProtNLM"/>
    </source>
</evidence>
<evidence type="ECO:0000256" key="1">
    <source>
        <dbReference type="SAM" id="MobiDB-lite"/>
    </source>
</evidence>
<dbReference type="Proteomes" id="UP000235965">
    <property type="component" value="Unassembled WGS sequence"/>
</dbReference>
<dbReference type="InterPro" id="IPR032135">
    <property type="entry name" value="DUF4817"/>
</dbReference>
<dbReference type="Pfam" id="PF16087">
    <property type="entry name" value="DUF4817"/>
    <property type="match status" value="1"/>
</dbReference>
<protein>
    <recommendedName>
        <fullName evidence="6">DUF4817 domain-containing protein</fullName>
    </recommendedName>
</protein>
<evidence type="ECO:0000259" key="2">
    <source>
        <dbReference type="Pfam" id="PF10545"/>
    </source>
</evidence>
<gene>
    <name evidence="4" type="ORF">B7P43_G06719</name>
</gene>
<feature type="domain" description="DUF4817" evidence="3">
    <location>
        <begin position="1"/>
        <end position="31"/>
    </location>
</feature>
<evidence type="ECO:0000313" key="4">
    <source>
        <dbReference type="EMBL" id="PNF19355.1"/>
    </source>
</evidence>
<proteinExistence type="predicted"/>
<reference evidence="4 5" key="1">
    <citation type="submission" date="2017-12" db="EMBL/GenBank/DDBJ databases">
        <title>Hemimetabolous genomes reveal molecular basis of termite eusociality.</title>
        <authorList>
            <person name="Harrison M.C."/>
            <person name="Jongepier E."/>
            <person name="Robertson H.M."/>
            <person name="Arning N."/>
            <person name="Bitard-Feildel T."/>
            <person name="Chao H."/>
            <person name="Childers C.P."/>
            <person name="Dinh H."/>
            <person name="Doddapaneni H."/>
            <person name="Dugan S."/>
            <person name="Gowin J."/>
            <person name="Greiner C."/>
            <person name="Han Y."/>
            <person name="Hu H."/>
            <person name="Hughes D.S.T."/>
            <person name="Huylmans A.-K."/>
            <person name="Kemena C."/>
            <person name="Kremer L.P.M."/>
            <person name="Lee S.L."/>
            <person name="Lopez-Ezquerra A."/>
            <person name="Mallet L."/>
            <person name="Monroy-Kuhn J.M."/>
            <person name="Moser A."/>
            <person name="Murali S.C."/>
            <person name="Muzny D.M."/>
            <person name="Otani S."/>
            <person name="Piulachs M.-D."/>
            <person name="Poelchau M."/>
            <person name="Qu J."/>
            <person name="Schaub F."/>
            <person name="Wada-Katsumata A."/>
            <person name="Worley K.C."/>
            <person name="Xie Q."/>
            <person name="Ylla G."/>
            <person name="Poulsen M."/>
            <person name="Gibbs R.A."/>
            <person name="Schal C."/>
            <person name="Richards S."/>
            <person name="Belles X."/>
            <person name="Korb J."/>
            <person name="Bornberg-Bauer E."/>
        </authorList>
    </citation>
    <scope>NUCLEOTIDE SEQUENCE [LARGE SCALE GENOMIC DNA]</scope>
    <source>
        <tissue evidence="4">Whole body</tissue>
    </source>
</reference>
<evidence type="ECO:0000259" key="3">
    <source>
        <dbReference type="Pfam" id="PF16087"/>
    </source>
</evidence>
<feature type="domain" description="MADF" evidence="2">
    <location>
        <begin position="60"/>
        <end position="101"/>
    </location>
</feature>
<organism evidence="4 5">
    <name type="scientific">Cryptotermes secundus</name>
    <dbReference type="NCBI Taxonomy" id="105785"/>
    <lineage>
        <taxon>Eukaryota</taxon>
        <taxon>Metazoa</taxon>
        <taxon>Ecdysozoa</taxon>
        <taxon>Arthropoda</taxon>
        <taxon>Hexapoda</taxon>
        <taxon>Insecta</taxon>
        <taxon>Pterygota</taxon>
        <taxon>Neoptera</taxon>
        <taxon>Polyneoptera</taxon>
        <taxon>Dictyoptera</taxon>
        <taxon>Blattodea</taxon>
        <taxon>Blattoidea</taxon>
        <taxon>Termitoidae</taxon>
        <taxon>Kalotermitidae</taxon>
        <taxon>Cryptotermitinae</taxon>
        <taxon>Cryptotermes</taxon>
    </lineage>
</organism>
<sequence>RKFRGKFRDERVPSRQSIHNLMNKLTSTGLLTDRKQKYERRVLTEEKLDDIGARLEHTPRKSLKRLAQETEVSKSSKRKKINSLRSCFRKELKRVKNSQKSGNGTDDNFTPSLWY</sequence>
<name>A0A2J7PSN9_9NEOP</name>
<feature type="region of interest" description="Disordered" evidence="1">
    <location>
        <begin position="92"/>
        <end position="115"/>
    </location>
</feature>
<dbReference type="InterPro" id="IPR006578">
    <property type="entry name" value="MADF-dom"/>
</dbReference>
<dbReference type="Pfam" id="PF10545">
    <property type="entry name" value="MADF_DNA_bdg"/>
    <property type="match status" value="1"/>
</dbReference>
<feature type="non-terminal residue" evidence="4">
    <location>
        <position position="1"/>
    </location>
</feature>
<dbReference type="EMBL" id="NEVH01021925">
    <property type="protein sequence ID" value="PNF19355.1"/>
    <property type="molecule type" value="Genomic_DNA"/>
</dbReference>
<comment type="caution">
    <text evidence="4">The sequence shown here is derived from an EMBL/GenBank/DDBJ whole genome shotgun (WGS) entry which is preliminary data.</text>
</comment>
<dbReference type="AlphaFoldDB" id="A0A2J7PSN9"/>
<keyword evidence="5" id="KW-1185">Reference proteome</keyword>
<accession>A0A2J7PSN9</accession>
<feature type="compositionally biased region" description="Polar residues" evidence="1">
    <location>
        <begin position="98"/>
        <end position="115"/>
    </location>
</feature>
<evidence type="ECO:0000313" key="5">
    <source>
        <dbReference type="Proteomes" id="UP000235965"/>
    </source>
</evidence>
<dbReference type="InParanoid" id="A0A2J7PSN9"/>